<dbReference type="CDD" id="cd13264">
    <property type="entry name" value="PH_ITSN"/>
    <property type="match status" value="1"/>
</dbReference>
<organism evidence="27 28">
    <name type="scientific">Melopsittacus undulatus</name>
    <name type="common">Budgerigar</name>
    <name type="synonym">Psittacus undulatus</name>
    <dbReference type="NCBI Taxonomy" id="13146"/>
    <lineage>
        <taxon>Eukaryota</taxon>
        <taxon>Metazoa</taxon>
        <taxon>Chordata</taxon>
        <taxon>Craniata</taxon>
        <taxon>Vertebrata</taxon>
        <taxon>Euteleostomi</taxon>
        <taxon>Archelosauria</taxon>
        <taxon>Archosauria</taxon>
        <taxon>Dinosauria</taxon>
        <taxon>Saurischia</taxon>
        <taxon>Theropoda</taxon>
        <taxon>Coelurosauria</taxon>
        <taxon>Aves</taxon>
        <taxon>Neognathae</taxon>
        <taxon>Neoaves</taxon>
        <taxon>Telluraves</taxon>
        <taxon>Australaves</taxon>
        <taxon>Psittaciformes</taxon>
        <taxon>Psittaculidae</taxon>
        <taxon>Melopsittacus</taxon>
    </lineage>
</organism>
<evidence type="ECO:0000256" key="23">
    <source>
        <dbReference type="ARBA" id="ARBA00023242"/>
    </source>
</evidence>
<keyword evidence="9" id="KW-1003">Cell membrane</keyword>
<dbReference type="PANTHER" id="PTHR46006">
    <property type="entry name" value="RHO GUANINE NUCLEOTIDE EXCHANGE FACTOR AT 64C, ISOFORM A"/>
    <property type="match status" value="1"/>
</dbReference>
<dbReference type="Gene3D" id="1.20.900.10">
    <property type="entry name" value="Dbl homology (DH) domain"/>
    <property type="match status" value="1"/>
</dbReference>
<proteinExistence type="predicted"/>
<evidence type="ECO:0000313" key="27">
    <source>
        <dbReference type="Ensembl" id="ENSMUNP00000010137.2"/>
    </source>
</evidence>
<keyword evidence="21" id="KW-0472">Membrane</keyword>
<dbReference type="FunFam" id="2.60.40.150:FF:000029">
    <property type="entry name" value="Intersectin 1"/>
    <property type="match status" value="1"/>
</dbReference>
<dbReference type="SMART" id="SM00326">
    <property type="entry name" value="SH3"/>
    <property type="match status" value="5"/>
</dbReference>
<dbReference type="InterPro" id="IPR001331">
    <property type="entry name" value="GDS_CDC24_CS"/>
</dbReference>
<keyword evidence="8" id="KW-0813">Transport</keyword>
<dbReference type="InterPro" id="IPR001452">
    <property type="entry name" value="SH3_domain"/>
</dbReference>
<keyword evidence="14" id="KW-0479">Metal-binding</keyword>
<dbReference type="GO" id="GO:0005085">
    <property type="term" value="F:guanyl-nucleotide exchange factor activity"/>
    <property type="evidence" value="ECO:0007669"/>
    <property type="project" value="InterPro"/>
</dbReference>
<evidence type="ECO:0000256" key="10">
    <source>
        <dbReference type="ARBA" id="ARBA00022483"/>
    </source>
</evidence>
<dbReference type="CDD" id="cd00160">
    <property type="entry name" value="RhoGEF"/>
    <property type="match status" value="1"/>
</dbReference>
<dbReference type="SUPFAM" id="SSF47473">
    <property type="entry name" value="EF-hand"/>
    <property type="match status" value="2"/>
</dbReference>
<keyword evidence="19" id="KW-0770">Synapse</keyword>
<dbReference type="Pfam" id="PF00018">
    <property type="entry name" value="SH3_1"/>
    <property type="match status" value="3"/>
</dbReference>
<dbReference type="Pfam" id="PF16617">
    <property type="entry name" value="INTAP"/>
    <property type="match status" value="2"/>
</dbReference>
<dbReference type="Ensembl" id="ENSMUNT00000011717.2">
    <property type="protein sequence ID" value="ENSMUNP00000010137.2"/>
    <property type="gene ID" value="ENSMUNG00000006515.2"/>
</dbReference>
<dbReference type="FunFam" id="1.20.900.10:FF:000011">
    <property type="entry name" value="Intersectin 1"/>
    <property type="match status" value="1"/>
</dbReference>
<evidence type="ECO:0000256" key="15">
    <source>
        <dbReference type="ARBA" id="ARBA00022737"/>
    </source>
</evidence>
<dbReference type="GO" id="GO:0030027">
    <property type="term" value="C:lamellipodium"/>
    <property type="evidence" value="ECO:0007669"/>
    <property type="project" value="UniProtKB-SubCell"/>
</dbReference>
<evidence type="ECO:0000256" key="14">
    <source>
        <dbReference type="ARBA" id="ARBA00022723"/>
    </source>
</evidence>
<evidence type="ECO:0000256" key="11">
    <source>
        <dbReference type="ARBA" id="ARBA00022490"/>
    </source>
</evidence>
<evidence type="ECO:0000256" key="12">
    <source>
        <dbReference type="ARBA" id="ARBA00022583"/>
    </source>
</evidence>
<keyword evidence="23" id="KW-0539">Nucleus</keyword>
<dbReference type="CDD" id="cd11993">
    <property type="entry name" value="SH3_Intersectin1_4"/>
    <property type="match status" value="1"/>
</dbReference>
<dbReference type="InterPro" id="IPR000008">
    <property type="entry name" value="C2_dom"/>
</dbReference>
<dbReference type="PROSITE" id="PS00018">
    <property type="entry name" value="EF_HAND_1"/>
    <property type="match status" value="2"/>
</dbReference>
<dbReference type="CDD" id="cd11995">
    <property type="entry name" value="SH3_Intersectin1_5"/>
    <property type="match status" value="1"/>
</dbReference>
<dbReference type="FunFam" id="2.30.29.30:FF:000069">
    <property type="entry name" value="Intersectin 1"/>
    <property type="match status" value="1"/>
</dbReference>
<dbReference type="GO" id="GO:0005635">
    <property type="term" value="C:nuclear envelope"/>
    <property type="evidence" value="ECO:0007669"/>
    <property type="project" value="UniProtKB-SubCell"/>
</dbReference>
<evidence type="ECO:0000313" key="28">
    <source>
        <dbReference type="Proteomes" id="UP000694405"/>
    </source>
</evidence>
<keyword evidence="10" id="KW-0268">Exocytosis</keyword>
<keyword evidence="11" id="KW-0963">Cytoplasm</keyword>
<evidence type="ECO:0000256" key="24">
    <source>
        <dbReference type="ARBA" id="ARBA00023273"/>
    </source>
</evidence>
<dbReference type="GO" id="GO:0045202">
    <property type="term" value="C:synapse"/>
    <property type="evidence" value="ECO:0007669"/>
    <property type="project" value="UniProtKB-SubCell"/>
</dbReference>
<dbReference type="SMART" id="SM00239">
    <property type="entry name" value="C2"/>
    <property type="match status" value="1"/>
</dbReference>
<dbReference type="PRINTS" id="PR00499">
    <property type="entry name" value="P67PHOX"/>
</dbReference>
<gene>
    <name evidence="27" type="primary">LOC101873753</name>
</gene>
<dbReference type="InterPro" id="IPR000261">
    <property type="entry name" value="EH_dom"/>
</dbReference>
<dbReference type="SUPFAM" id="SSF50044">
    <property type="entry name" value="SH3-domain"/>
    <property type="match status" value="5"/>
</dbReference>
<dbReference type="SMART" id="SM00325">
    <property type="entry name" value="RhoGEF"/>
    <property type="match status" value="1"/>
</dbReference>
<dbReference type="Gene3D" id="2.30.29.30">
    <property type="entry name" value="Pleckstrin-homology domain (PH domain)/Phosphotyrosine-binding domain (PTB)"/>
    <property type="match status" value="1"/>
</dbReference>
<reference evidence="27" key="1">
    <citation type="submission" date="2020-03" db="EMBL/GenBank/DDBJ databases">
        <title>Melopsittacus undulatus (budgerigar) genome, bMelUnd1, maternal haplotype with Z.</title>
        <authorList>
            <person name="Gedman G."/>
            <person name="Mountcastle J."/>
            <person name="Haase B."/>
            <person name="Formenti G."/>
            <person name="Wright T."/>
            <person name="Apodaca J."/>
            <person name="Pelan S."/>
            <person name="Chow W."/>
            <person name="Rhie A."/>
            <person name="Howe K."/>
            <person name="Fedrigo O."/>
            <person name="Jarvis E.D."/>
        </authorList>
    </citation>
    <scope>NUCLEOTIDE SEQUENCE [LARGE SCALE GENOMIC DNA]</scope>
</reference>
<dbReference type="InterPro" id="IPR018247">
    <property type="entry name" value="EF_Hand_1_Ca_BS"/>
</dbReference>
<keyword evidence="18" id="KW-0653">Protein transport</keyword>
<dbReference type="CDD" id="cd11989">
    <property type="entry name" value="SH3_Intersectin1_2"/>
    <property type="match status" value="1"/>
</dbReference>
<comment type="subcellular location">
    <subcellularLocation>
        <location evidence="2">Cell membrane</location>
    </subcellularLocation>
    <subcellularLocation>
        <location evidence="5">Cell projection</location>
        <location evidence="5">Lamellipodium</location>
    </subcellularLocation>
    <subcellularLocation>
        <location evidence="4">Cytoplasm</location>
    </subcellularLocation>
    <subcellularLocation>
        <location evidence="6">Membrane</location>
        <location evidence="6">Clathrin-coated pit</location>
    </subcellularLocation>
    <subcellularLocation>
        <location evidence="3">Nucleus envelope</location>
    </subcellularLocation>
    <subcellularLocation>
        <location evidence="1">Recycling endosome</location>
    </subcellularLocation>
    <subcellularLocation>
        <location evidence="25">Synapse</location>
        <location evidence="25">Synaptosome</location>
    </subcellularLocation>
</comment>
<accession>A0A8C6JDB8</accession>
<dbReference type="PROSITE" id="PS00741">
    <property type="entry name" value="DH_1"/>
    <property type="match status" value="1"/>
</dbReference>
<dbReference type="CDD" id="cd00052">
    <property type="entry name" value="EH"/>
    <property type="match status" value="2"/>
</dbReference>
<dbReference type="InterPro" id="IPR002048">
    <property type="entry name" value="EF_hand_dom"/>
</dbReference>
<dbReference type="InterPro" id="IPR032140">
    <property type="entry name" value="INTAP"/>
</dbReference>
<evidence type="ECO:0000256" key="21">
    <source>
        <dbReference type="ARBA" id="ARBA00023136"/>
    </source>
</evidence>
<keyword evidence="20" id="KW-0175">Coiled coil</keyword>
<evidence type="ECO:0000256" key="20">
    <source>
        <dbReference type="ARBA" id="ARBA00023054"/>
    </source>
</evidence>
<evidence type="ECO:0000256" key="2">
    <source>
        <dbReference type="ARBA" id="ARBA00004236"/>
    </source>
</evidence>
<dbReference type="SUPFAM" id="SSF50729">
    <property type="entry name" value="PH domain-like"/>
    <property type="match status" value="1"/>
</dbReference>
<dbReference type="GO" id="GO:0006887">
    <property type="term" value="P:exocytosis"/>
    <property type="evidence" value="ECO:0007669"/>
    <property type="project" value="UniProtKB-KW"/>
</dbReference>
<dbReference type="FunFam" id="2.30.30.40:FF:000041">
    <property type="entry name" value="Intersectin 1"/>
    <property type="match status" value="1"/>
</dbReference>
<keyword evidence="24" id="KW-0966">Cell projection</keyword>
<dbReference type="Pfam" id="PF16652">
    <property type="entry name" value="PH_13"/>
    <property type="match status" value="1"/>
</dbReference>
<dbReference type="InterPro" id="IPR000219">
    <property type="entry name" value="DH_dom"/>
</dbReference>
<keyword evidence="28" id="KW-1185">Reference proteome</keyword>
<keyword evidence="22" id="KW-0168">Coated pit</keyword>
<evidence type="ECO:0000256" key="7">
    <source>
        <dbReference type="ARBA" id="ARBA00022443"/>
    </source>
</evidence>
<dbReference type="GO" id="GO:0005509">
    <property type="term" value="F:calcium ion binding"/>
    <property type="evidence" value="ECO:0007669"/>
    <property type="project" value="InterPro"/>
</dbReference>
<keyword evidence="12" id="KW-0254">Endocytosis</keyword>
<accession>A0A8V5FX92</accession>
<evidence type="ECO:0000256" key="17">
    <source>
        <dbReference type="ARBA" id="ARBA00022837"/>
    </source>
</evidence>
<keyword evidence="7" id="KW-0728">SH3 domain</keyword>
<dbReference type="PROSITE" id="PS50004">
    <property type="entry name" value="C2"/>
    <property type="match status" value="1"/>
</dbReference>
<dbReference type="PROSITE" id="PS50010">
    <property type="entry name" value="DH_2"/>
    <property type="match status" value="1"/>
</dbReference>
<dbReference type="PROSITE" id="PS50003">
    <property type="entry name" value="PH_DOMAIN"/>
    <property type="match status" value="1"/>
</dbReference>
<dbReference type="SMART" id="SM00054">
    <property type="entry name" value="EFh"/>
    <property type="match status" value="2"/>
</dbReference>
<dbReference type="CDD" id="cd11987">
    <property type="entry name" value="SH3_Intersectin1_1"/>
    <property type="match status" value="1"/>
</dbReference>
<dbReference type="InterPro" id="IPR035899">
    <property type="entry name" value="DBL_dom_sf"/>
</dbReference>
<dbReference type="GO" id="GO:0005905">
    <property type="term" value="C:clathrin-coated pit"/>
    <property type="evidence" value="ECO:0007669"/>
    <property type="project" value="UniProtKB-SubCell"/>
</dbReference>
<name>A0A8C6JDB8_MELUD</name>
<dbReference type="FunFam" id="1.10.238.10:FF:000055">
    <property type="entry name" value="Intersectin-1 isoform 1"/>
    <property type="match status" value="1"/>
</dbReference>
<dbReference type="PANTHER" id="PTHR46006:SF9">
    <property type="entry name" value="INTERSECTIN-1"/>
    <property type="match status" value="1"/>
</dbReference>
<dbReference type="Proteomes" id="UP000694405">
    <property type="component" value="Chromosome 2"/>
</dbReference>
<dbReference type="GO" id="GO:0043005">
    <property type="term" value="C:neuron projection"/>
    <property type="evidence" value="ECO:0007669"/>
    <property type="project" value="UniProtKB-KW"/>
</dbReference>
<dbReference type="Gene3D" id="1.10.238.10">
    <property type="entry name" value="EF-hand"/>
    <property type="match status" value="2"/>
</dbReference>
<dbReference type="Pfam" id="PF07653">
    <property type="entry name" value="SH3_2"/>
    <property type="match status" value="1"/>
</dbReference>
<evidence type="ECO:0000256" key="6">
    <source>
        <dbReference type="ARBA" id="ARBA00004600"/>
    </source>
</evidence>
<dbReference type="FunFam" id="2.30.30.40:FF:000122">
    <property type="entry name" value="intersectin-1 isoform X2"/>
    <property type="match status" value="1"/>
</dbReference>
<keyword evidence="17" id="KW-0106">Calcium</keyword>
<reference evidence="27" key="3">
    <citation type="submission" date="2025-09" db="UniProtKB">
        <authorList>
            <consortium name="Ensembl"/>
        </authorList>
    </citation>
    <scope>IDENTIFICATION</scope>
</reference>
<evidence type="ECO:0000256" key="8">
    <source>
        <dbReference type="ARBA" id="ARBA00022448"/>
    </source>
</evidence>
<dbReference type="GO" id="GO:0035556">
    <property type="term" value="P:intracellular signal transduction"/>
    <property type="evidence" value="ECO:0007669"/>
    <property type="project" value="InterPro"/>
</dbReference>
<dbReference type="PROSITE" id="PS50031">
    <property type="entry name" value="EH"/>
    <property type="match status" value="2"/>
</dbReference>
<dbReference type="PROSITE" id="PS50002">
    <property type="entry name" value="SH3"/>
    <property type="match status" value="4"/>
</dbReference>
<dbReference type="GO" id="GO:0015031">
    <property type="term" value="P:protein transport"/>
    <property type="evidence" value="ECO:0007669"/>
    <property type="project" value="UniProtKB-KW"/>
</dbReference>
<dbReference type="Pfam" id="PF14604">
    <property type="entry name" value="SH3_9"/>
    <property type="match status" value="1"/>
</dbReference>
<dbReference type="InterPro" id="IPR001849">
    <property type="entry name" value="PH_domain"/>
</dbReference>
<dbReference type="InterPro" id="IPR035892">
    <property type="entry name" value="C2_domain_sf"/>
</dbReference>
<dbReference type="InterPro" id="IPR011992">
    <property type="entry name" value="EF-hand-dom_pair"/>
</dbReference>
<keyword evidence="13" id="KW-0771">Synaptosome</keyword>
<dbReference type="FunFam" id="2.30.30.40:FF:000024">
    <property type="entry name" value="Intersectin 1"/>
    <property type="match status" value="1"/>
</dbReference>
<dbReference type="CDD" id="cd08375">
    <property type="entry name" value="C2_Intersectin"/>
    <property type="match status" value="1"/>
</dbReference>
<dbReference type="SUPFAM" id="SSF49562">
    <property type="entry name" value="C2 domain (Calcium/lipid-binding domain, CaLB)"/>
    <property type="match status" value="1"/>
</dbReference>
<dbReference type="InterPro" id="IPR011993">
    <property type="entry name" value="PH-like_dom_sf"/>
</dbReference>
<sequence length="1575" mass="180830">GYLRIPRLGNLDIWAITVEERAKHDQQFHSLKPTSGFITGDQARNFFFQSGLPQPVLAQIWALADMNNDGRMDQLEFSIAMKLIKLKLQGYQLPSALPPVMKQPPVALPSAPGFGIGGIASMPSLTSVAPVPMASIPVVGMSPPLVSSVPAAAVPPLANGAPAVIQPLPAFAHPGMLHFVYSLLHVIKFKIIFPPPSYPFSNSSVPPVAEWAVPQSSRLKYRQLFNSHDKTMSGHLTGPQARTILMQSSLPQAQLATIWNLSDIDQDGKLTAEEFILAMHLIDVAMSGQPLPPVLPPEYIPPSFRVLILFCPTFPHIKVTFEDKKRENFERGNLELEKRRQALLEQQRKEQERLAQLERAEQERKERERQEQERKRQLELEKQLEKQRELERQREEERRKEIERREAAKRELERQRQLEWERNRRQELLNQRNKEQEDIVVLKAKKKTLEFELEALNDKKNQLEGKLQDIRCRLSTQRQEIESTNKSRELRIAEITHLQQQLQESQQMLGRLIPEKQLLNDQLKQVQQNRDSLLTIKRALETKELARQQLRDQLDEVEKETRSKLQEIDIFNNQLKVILDFLTISSKYSVNYFPELREIHNKQQLQKQKNLEAERLKQKEQERKTELEKQKEAQRQSLLICLYFHLIFQIFFLCLCTFFLCSEKAPLTISAQEDVKIVYYRALYPFESRSHDEISIQPGDIVMVDESQTGEPGWLGGELKGKTGWFPANYAEKIPENEVPASVKPAVDATAAPKVSVHETTTSIGTPASTECTTTTNNWADFSSTYVWMRQRSAFTPATVTGSSPSPVLGQGEKVEGLQAQALYPWRAKKDNHLNFNKNDIITVLEQQDMWWFGEVQGQKGWFPKSYVKLISVFSHVLYFSLTEYIAMYTYESSEQGDLTFQQGDMILVTKKDGDWWTGTLVVIMFLQINFFLFLPASTEIAQVIASYTATGPEQLTLAPGQLILIRKKNPGGWWEGELQARGKKRQIGWFPANYVKLLSPGTNLFLYLTVCQVIGMYDYTAQNDDELAFNKGQIINVLNKEDPDWWKGEVNGQVGLFPSNYVKLTTDMDPSQQWCADLHLLDMLTPTERKRQGYIHELIVTEENYVNDLQLVTEIFQKPLMESELLTEKEVAMIFVNWKELIMCNIKLLKALRVRKKMSGEKMPVKMIGDILTAQLPHMQPYIRFCSCQLNGAALIQQKTDEVPEFKEFVKRLAMDPRCKGMPLSSFLLKPMQRVTRYPLIIKNIIENTPENHPDHSHLKHALEKAEELCSQVNEGVREKENSDRLEWIQAHVQCEGLSEQLVFNSVTNCLGPRKFLHSGKLYKAKSNKELYGFLFNDFLLLTQIIKPLGSSGTDKVFSPKSNLQYKMYKTPIFLNEVLVKLPTDPSGDEPIFHISHIDRVYTLRAESINERTAWVQKIKAASELYIETEKKKREKAYLVRSQRATGIGRLMVNIVEGIELKPCRSHGKSNPYCEVTMGSQCHITKTIQDTLNPKWNSNCQFFIKDLEQDVLCITVFERDQFSPDDFLGRTEIRVADIKKDQGSKGPVTKCLLLHEVPTGEIVVRLDLQLFDEP</sequence>
<dbReference type="GO" id="GO:0055037">
    <property type="term" value="C:recycling endosome"/>
    <property type="evidence" value="ECO:0007669"/>
    <property type="project" value="UniProtKB-SubCell"/>
</dbReference>
<dbReference type="SUPFAM" id="SSF48065">
    <property type="entry name" value="DBL homology domain (DH-domain)"/>
    <property type="match status" value="1"/>
</dbReference>
<dbReference type="PROSITE" id="PS50222">
    <property type="entry name" value="EF_HAND_2"/>
    <property type="match status" value="2"/>
</dbReference>
<dbReference type="Gene3D" id="2.60.40.150">
    <property type="entry name" value="C2 domain"/>
    <property type="match status" value="1"/>
</dbReference>
<evidence type="ECO:0000256" key="1">
    <source>
        <dbReference type="ARBA" id="ARBA00004172"/>
    </source>
</evidence>
<evidence type="ECO:0000256" key="18">
    <source>
        <dbReference type="ARBA" id="ARBA00022927"/>
    </source>
</evidence>
<keyword evidence="15" id="KW-0677">Repeat</keyword>
<evidence type="ECO:0000256" key="26">
    <source>
        <dbReference type="ARBA" id="ARBA00074966"/>
    </source>
</evidence>
<dbReference type="InterPro" id="IPR036028">
    <property type="entry name" value="SH3-like_dom_sf"/>
</dbReference>
<evidence type="ECO:0000256" key="16">
    <source>
        <dbReference type="ARBA" id="ARBA00022753"/>
    </source>
</evidence>
<dbReference type="Gene3D" id="2.30.30.40">
    <property type="entry name" value="SH3 Domains"/>
    <property type="match status" value="5"/>
</dbReference>
<dbReference type="Pfam" id="PF00621">
    <property type="entry name" value="RhoGEF"/>
    <property type="match status" value="1"/>
</dbReference>
<keyword evidence="16" id="KW-0967">Endosome</keyword>
<evidence type="ECO:0000256" key="4">
    <source>
        <dbReference type="ARBA" id="ARBA00004496"/>
    </source>
</evidence>
<evidence type="ECO:0000256" key="19">
    <source>
        <dbReference type="ARBA" id="ARBA00023018"/>
    </source>
</evidence>
<evidence type="ECO:0000256" key="25">
    <source>
        <dbReference type="ARBA" id="ARBA00034102"/>
    </source>
</evidence>
<dbReference type="FunFam" id="1.10.238.10:FF:000046">
    <property type="entry name" value="intersectin-1 isoform X2"/>
    <property type="match status" value="1"/>
</dbReference>
<dbReference type="GO" id="GO:0005886">
    <property type="term" value="C:plasma membrane"/>
    <property type="evidence" value="ECO:0007669"/>
    <property type="project" value="UniProtKB-SubCell"/>
</dbReference>
<dbReference type="SMART" id="SM00233">
    <property type="entry name" value="PH"/>
    <property type="match status" value="1"/>
</dbReference>
<dbReference type="Pfam" id="PF12763">
    <property type="entry name" value="EH"/>
    <property type="match status" value="2"/>
</dbReference>
<reference evidence="27" key="2">
    <citation type="submission" date="2025-08" db="UniProtKB">
        <authorList>
            <consortium name="Ensembl"/>
        </authorList>
    </citation>
    <scope>IDENTIFICATION</scope>
</reference>
<dbReference type="GO" id="GO:0035025">
    <property type="term" value="P:positive regulation of Rho protein signal transduction"/>
    <property type="evidence" value="ECO:0007669"/>
    <property type="project" value="TreeGrafter"/>
</dbReference>
<evidence type="ECO:0000256" key="3">
    <source>
        <dbReference type="ARBA" id="ARBA00004259"/>
    </source>
</evidence>
<dbReference type="GO" id="GO:0006897">
    <property type="term" value="P:endocytosis"/>
    <property type="evidence" value="ECO:0007669"/>
    <property type="project" value="UniProtKB-KW"/>
</dbReference>
<protein>
    <recommendedName>
        <fullName evidence="26">Intersectin-1</fullName>
    </recommendedName>
</protein>
<evidence type="ECO:0000256" key="13">
    <source>
        <dbReference type="ARBA" id="ARBA00022599"/>
    </source>
</evidence>
<dbReference type="InterPro" id="IPR051480">
    <property type="entry name" value="Endocytic_GEF_Adapter"/>
</dbReference>
<dbReference type="PRINTS" id="PR00452">
    <property type="entry name" value="SH3DOMAIN"/>
</dbReference>
<evidence type="ECO:0000256" key="22">
    <source>
        <dbReference type="ARBA" id="ARBA00023176"/>
    </source>
</evidence>
<dbReference type="Pfam" id="PF00168">
    <property type="entry name" value="C2"/>
    <property type="match status" value="1"/>
</dbReference>
<evidence type="ECO:0000256" key="5">
    <source>
        <dbReference type="ARBA" id="ARBA00004510"/>
    </source>
</evidence>
<dbReference type="SMART" id="SM00027">
    <property type="entry name" value="EH"/>
    <property type="match status" value="2"/>
</dbReference>
<evidence type="ECO:0000256" key="9">
    <source>
        <dbReference type="ARBA" id="ARBA00022475"/>
    </source>
</evidence>